<organism evidence="1 2">
    <name type="scientific">Henosepilachna vigintioctopunctata</name>
    <dbReference type="NCBI Taxonomy" id="420089"/>
    <lineage>
        <taxon>Eukaryota</taxon>
        <taxon>Metazoa</taxon>
        <taxon>Ecdysozoa</taxon>
        <taxon>Arthropoda</taxon>
        <taxon>Hexapoda</taxon>
        <taxon>Insecta</taxon>
        <taxon>Pterygota</taxon>
        <taxon>Neoptera</taxon>
        <taxon>Endopterygota</taxon>
        <taxon>Coleoptera</taxon>
        <taxon>Polyphaga</taxon>
        <taxon>Cucujiformia</taxon>
        <taxon>Coccinelloidea</taxon>
        <taxon>Coccinellidae</taxon>
        <taxon>Epilachninae</taxon>
        <taxon>Epilachnini</taxon>
        <taxon>Henosepilachna</taxon>
    </lineage>
</organism>
<evidence type="ECO:0000313" key="1">
    <source>
        <dbReference type="EMBL" id="KAK9879691.1"/>
    </source>
</evidence>
<name>A0AAW1UIZ3_9CUCU</name>
<dbReference type="EMBL" id="JARQZJ010000062">
    <property type="protein sequence ID" value="KAK9879691.1"/>
    <property type="molecule type" value="Genomic_DNA"/>
</dbReference>
<protein>
    <submittedName>
        <fullName evidence="1">Uncharacterized protein</fullName>
    </submittedName>
</protein>
<accession>A0AAW1UIZ3</accession>
<evidence type="ECO:0000313" key="2">
    <source>
        <dbReference type="Proteomes" id="UP001431783"/>
    </source>
</evidence>
<keyword evidence="2" id="KW-1185">Reference proteome</keyword>
<comment type="caution">
    <text evidence="1">The sequence shown here is derived from an EMBL/GenBank/DDBJ whole genome shotgun (WGS) entry which is preliminary data.</text>
</comment>
<dbReference type="Proteomes" id="UP001431783">
    <property type="component" value="Unassembled WGS sequence"/>
</dbReference>
<gene>
    <name evidence="1" type="ORF">WA026_006751</name>
</gene>
<sequence>MNEPNLSSIKIECIELSDLNYQQPVSVCVRKRTMSNDHGTETATGPIEMAIAQDVPKEVIGGLSPTAMFRCRMNSGAARGRG</sequence>
<reference evidence="1 2" key="1">
    <citation type="submission" date="2023-03" db="EMBL/GenBank/DDBJ databases">
        <title>Genome insight into feeding habits of ladybird beetles.</title>
        <authorList>
            <person name="Li H.-S."/>
            <person name="Huang Y.-H."/>
            <person name="Pang H."/>
        </authorList>
    </citation>
    <scope>NUCLEOTIDE SEQUENCE [LARGE SCALE GENOMIC DNA]</scope>
    <source>
        <strain evidence="1">SYSU_2023b</strain>
        <tissue evidence="1">Whole body</tissue>
    </source>
</reference>
<proteinExistence type="predicted"/>
<dbReference type="AlphaFoldDB" id="A0AAW1UIZ3"/>